<feature type="transmembrane region" description="Helical" evidence="5">
    <location>
        <begin position="350"/>
        <end position="369"/>
    </location>
</feature>
<dbReference type="AlphaFoldDB" id="A0A917GMD9"/>
<dbReference type="CDD" id="cd01949">
    <property type="entry name" value="GGDEF"/>
    <property type="match status" value="1"/>
</dbReference>
<dbReference type="InterPro" id="IPR050469">
    <property type="entry name" value="Diguanylate_Cyclase"/>
</dbReference>
<dbReference type="Proteomes" id="UP000627715">
    <property type="component" value="Unassembled WGS sequence"/>
</dbReference>
<comment type="catalytic activity">
    <reaction evidence="3">
        <text>2 GTP = 3',3'-c-di-GMP + 2 diphosphate</text>
        <dbReference type="Rhea" id="RHEA:24898"/>
        <dbReference type="ChEBI" id="CHEBI:33019"/>
        <dbReference type="ChEBI" id="CHEBI:37565"/>
        <dbReference type="ChEBI" id="CHEBI:58805"/>
        <dbReference type="EC" id="2.7.7.65"/>
    </reaction>
</comment>
<dbReference type="InterPro" id="IPR003660">
    <property type="entry name" value="HAMP_dom"/>
</dbReference>
<keyword evidence="5" id="KW-0812">Transmembrane</keyword>
<dbReference type="FunFam" id="3.30.70.270:FF:000001">
    <property type="entry name" value="Diguanylate cyclase domain protein"/>
    <property type="match status" value="1"/>
</dbReference>
<dbReference type="EMBL" id="BMIY01000002">
    <property type="protein sequence ID" value="GGG51255.1"/>
    <property type="molecule type" value="Genomic_DNA"/>
</dbReference>
<proteinExistence type="predicted"/>
<dbReference type="PANTHER" id="PTHR45138:SF9">
    <property type="entry name" value="DIGUANYLATE CYCLASE DGCM-RELATED"/>
    <property type="match status" value="1"/>
</dbReference>
<evidence type="ECO:0000259" key="7">
    <source>
        <dbReference type="PROSITE" id="PS50887"/>
    </source>
</evidence>
<dbReference type="SUPFAM" id="SSF55073">
    <property type="entry name" value="Nucleotide cyclase"/>
    <property type="match status" value="1"/>
</dbReference>
<evidence type="ECO:0000256" key="4">
    <source>
        <dbReference type="SAM" id="Coils"/>
    </source>
</evidence>
<dbReference type="RefSeq" id="WP_068811513.1">
    <property type="nucleotide sequence ID" value="NZ_BMIY01000002.1"/>
</dbReference>
<protein>
    <recommendedName>
        <fullName evidence="2">diguanylate cyclase</fullName>
        <ecNumber evidence="2">2.7.7.65</ecNumber>
    </recommendedName>
</protein>
<dbReference type="InterPro" id="IPR043128">
    <property type="entry name" value="Rev_trsase/Diguanyl_cyclase"/>
</dbReference>
<evidence type="ECO:0000256" key="1">
    <source>
        <dbReference type="ARBA" id="ARBA00001946"/>
    </source>
</evidence>
<dbReference type="SMART" id="SM00304">
    <property type="entry name" value="HAMP"/>
    <property type="match status" value="1"/>
</dbReference>
<evidence type="ECO:0000313" key="8">
    <source>
        <dbReference type="EMBL" id="GGG51255.1"/>
    </source>
</evidence>
<evidence type="ECO:0000256" key="5">
    <source>
        <dbReference type="SAM" id="Phobius"/>
    </source>
</evidence>
<dbReference type="EC" id="2.7.7.65" evidence="2"/>
<reference evidence="8" key="2">
    <citation type="submission" date="2020-09" db="EMBL/GenBank/DDBJ databases">
        <authorList>
            <person name="Sun Q."/>
            <person name="Zhou Y."/>
        </authorList>
    </citation>
    <scope>NUCLEOTIDE SEQUENCE</scope>
    <source>
        <strain evidence="8">CGMCC 1.15425</strain>
    </source>
</reference>
<dbReference type="Pfam" id="PF00990">
    <property type="entry name" value="GGDEF"/>
    <property type="match status" value="1"/>
</dbReference>
<evidence type="ECO:0000256" key="3">
    <source>
        <dbReference type="ARBA" id="ARBA00034247"/>
    </source>
</evidence>
<dbReference type="PANTHER" id="PTHR45138">
    <property type="entry name" value="REGULATORY COMPONENTS OF SENSORY TRANSDUCTION SYSTEM"/>
    <property type="match status" value="1"/>
</dbReference>
<dbReference type="InterPro" id="IPR000160">
    <property type="entry name" value="GGDEF_dom"/>
</dbReference>
<evidence type="ECO:0000313" key="9">
    <source>
        <dbReference type="Proteomes" id="UP000627715"/>
    </source>
</evidence>
<keyword evidence="4" id="KW-0175">Coiled coil</keyword>
<feature type="coiled-coil region" evidence="4">
    <location>
        <begin position="420"/>
        <end position="464"/>
    </location>
</feature>
<comment type="cofactor">
    <cofactor evidence="1">
        <name>Mg(2+)</name>
        <dbReference type="ChEBI" id="CHEBI:18420"/>
    </cofactor>
</comment>
<evidence type="ECO:0000259" key="6">
    <source>
        <dbReference type="PROSITE" id="PS50885"/>
    </source>
</evidence>
<feature type="domain" description="GGDEF" evidence="7">
    <location>
        <begin position="492"/>
        <end position="628"/>
    </location>
</feature>
<dbReference type="CDD" id="cd06225">
    <property type="entry name" value="HAMP"/>
    <property type="match status" value="1"/>
</dbReference>
<dbReference type="InterPro" id="IPR038188">
    <property type="entry name" value="TorS_sensor_sf"/>
</dbReference>
<organism evidence="8 9">
    <name type="scientific">Pseudohongiella nitratireducens</name>
    <dbReference type="NCBI Taxonomy" id="1768907"/>
    <lineage>
        <taxon>Bacteria</taxon>
        <taxon>Pseudomonadati</taxon>
        <taxon>Pseudomonadota</taxon>
        <taxon>Gammaproteobacteria</taxon>
        <taxon>Pseudomonadales</taxon>
        <taxon>Pseudohongiellaceae</taxon>
        <taxon>Pseudohongiella</taxon>
    </lineage>
</organism>
<feature type="domain" description="HAMP" evidence="6">
    <location>
        <begin position="373"/>
        <end position="425"/>
    </location>
</feature>
<dbReference type="PROSITE" id="PS50887">
    <property type="entry name" value="GGDEF"/>
    <property type="match status" value="1"/>
</dbReference>
<keyword evidence="5" id="KW-1133">Transmembrane helix</keyword>
<comment type="caution">
    <text evidence="8">The sequence shown here is derived from an EMBL/GenBank/DDBJ whole genome shotgun (WGS) entry which is preliminary data.</text>
</comment>
<gene>
    <name evidence="8" type="ORF">GCM10011403_05510</name>
</gene>
<dbReference type="GO" id="GO:0052621">
    <property type="term" value="F:diguanylate cyclase activity"/>
    <property type="evidence" value="ECO:0007669"/>
    <property type="project" value="UniProtKB-EC"/>
</dbReference>
<dbReference type="SMART" id="SM00267">
    <property type="entry name" value="GGDEF"/>
    <property type="match status" value="1"/>
</dbReference>
<dbReference type="Pfam" id="PF00672">
    <property type="entry name" value="HAMP"/>
    <property type="match status" value="1"/>
</dbReference>
<dbReference type="SUPFAM" id="SSF158472">
    <property type="entry name" value="HAMP domain-like"/>
    <property type="match status" value="1"/>
</dbReference>
<reference evidence="8" key="1">
    <citation type="journal article" date="2014" name="Int. J. Syst. Evol. Microbiol.">
        <title>Complete genome sequence of Corynebacterium casei LMG S-19264T (=DSM 44701T), isolated from a smear-ripened cheese.</title>
        <authorList>
            <consortium name="US DOE Joint Genome Institute (JGI-PGF)"/>
            <person name="Walter F."/>
            <person name="Albersmeier A."/>
            <person name="Kalinowski J."/>
            <person name="Ruckert C."/>
        </authorList>
    </citation>
    <scope>NUCLEOTIDE SEQUENCE</scope>
    <source>
        <strain evidence="8">CGMCC 1.15425</strain>
    </source>
</reference>
<keyword evidence="9" id="KW-1185">Reference proteome</keyword>
<evidence type="ECO:0000256" key="2">
    <source>
        <dbReference type="ARBA" id="ARBA00012528"/>
    </source>
</evidence>
<dbReference type="GO" id="GO:0005886">
    <property type="term" value="C:plasma membrane"/>
    <property type="evidence" value="ECO:0007669"/>
    <property type="project" value="TreeGrafter"/>
</dbReference>
<dbReference type="Gene3D" id="3.30.70.270">
    <property type="match status" value="1"/>
</dbReference>
<dbReference type="InterPro" id="IPR029787">
    <property type="entry name" value="Nucleotide_cyclase"/>
</dbReference>
<dbReference type="Gene3D" id="1.20.58.920">
    <property type="match status" value="1"/>
</dbReference>
<dbReference type="PROSITE" id="PS50885">
    <property type="entry name" value="HAMP"/>
    <property type="match status" value="1"/>
</dbReference>
<dbReference type="Gene3D" id="1.10.8.500">
    <property type="entry name" value="HAMP domain in histidine kinase"/>
    <property type="match status" value="1"/>
</dbReference>
<keyword evidence="5" id="KW-0472">Membrane</keyword>
<name>A0A917GMD9_9GAMM</name>
<sequence>MSWSNPRYAGKRSRGWRRYLHEGLGIRRSFLLGITLMTGLMVFVVSTALINSERLTGDVNDILGERLPSTMNSFRTARAVDNLAARALTLLNISSEAEKQRAFSSLDEAQAQVEPYLRSLYDREGDEPTQTILQLSTELNANLADLRNLVEQRLDILITRDQSRRALSEAWQAMQQHLTFRIRMLEADSDVIAHLGTQPDFPAQDLRQMAIDNARLVPISRLYTLLGMISGDQIRATTSSTLSQLEVFEQQIASDLAEANEAKSKLPDFIQEAIEPDFQRLIDISNSPDNLINLRRRELELLSNGYSLLLQNAEITSQIDEASENLASQEVRQINRAGENALSYSQSSRLILLTVTATGLLGMLLFFYLHVMRNLIQRTANLSYTMQEIASGNFDVSLPQEGRDELGRLASAVHQFHRVAQEASARNSQLESSKQRTEAALQVLTEKTRELESANTQLTELSVSDALTGLANRRRFDDVLESQWQRALQANDAIAVLMIDVDRFKEYNDLYGHQDGDSCLQLIASTLKSHINRSSDILARYGGEEFSIVLPSCKLADACRIAEQVRQAVEALNMKHDESATGTVTVSVGVASTTPGSEESADLLLRQADSALYRAKRAGRNTVYCRQDNEYVSAASSDTSGQ</sequence>
<dbReference type="GO" id="GO:0043709">
    <property type="term" value="P:cell adhesion involved in single-species biofilm formation"/>
    <property type="evidence" value="ECO:0007669"/>
    <property type="project" value="TreeGrafter"/>
</dbReference>
<accession>A0A917GMD9</accession>
<dbReference type="GO" id="GO:1902201">
    <property type="term" value="P:negative regulation of bacterial-type flagellum-dependent cell motility"/>
    <property type="evidence" value="ECO:0007669"/>
    <property type="project" value="TreeGrafter"/>
</dbReference>
<dbReference type="NCBIfam" id="TIGR00254">
    <property type="entry name" value="GGDEF"/>
    <property type="match status" value="1"/>
</dbReference>
<dbReference type="GO" id="GO:0007165">
    <property type="term" value="P:signal transduction"/>
    <property type="evidence" value="ECO:0007669"/>
    <property type="project" value="InterPro"/>
</dbReference>
<feature type="transmembrane region" description="Helical" evidence="5">
    <location>
        <begin position="30"/>
        <end position="50"/>
    </location>
</feature>